<accession>A0ABP5C8V4</accession>
<reference evidence="5" key="1">
    <citation type="journal article" date="2019" name="Int. J. Syst. Evol. Microbiol.">
        <title>The Global Catalogue of Microorganisms (GCM) 10K type strain sequencing project: providing services to taxonomists for standard genome sequencing and annotation.</title>
        <authorList>
            <consortium name="The Broad Institute Genomics Platform"/>
            <consortium name="The Broad Institute Genome Sequencing Center for Infectious Disease"/>
            <person name="Wu L."/>
            <person name="Ma J."/>
        </authorList>
    </citation>
    <scope>NUCLEOTIDE SEQUENCE [LARGE SCALE GENOMIC DNA]</scope>
    <source>
        <strain evidence="5">JCM 14545</strain>
    </source>
</reference>
<dbReference type="InterPro" id="IPR050832">
    <property type="entry name" value="Bact_Acetyltransf"/>
</dbReference>
<dbReference type="PANTHER" id="PTHR43877">
    <property type="entry name" value="AMINOALKYLPHOSPHONATE N-ACETYLTRANSFERASE-RELATED-RELATED"/>
    <property type="match status" value="1"/>
</dbReference>
<keyword evidence="1" id="KW-0808">Transferase</keyword>
<dbReference type="CDD" id="cd04301">
    <property type="entry name" value="NAT_SF"/>
    <property type="match status" value="1"/>
</dbReference>
<dbReference type="Proteomes" id="UP001501116">
    <property type="component" value="Unassembled WGS sequence"/>
</dbReference>
<dbReference type="SUPFAM" id="SSF55729">
    <property type="entry name" value="Acyl-CoA N-acyltransferases (Nat)"/>
    <property type="match status" value="1"/>
</dbReference>
<protein>
    <recommendedName>
        <fullName evidence="3">N-acetyltransferase domain-containing protein</fullName>
    </recommendedName>
</protein>
<keyword evidence="5" id="KW-1185">Reference proteome</keyword>
<evidence type="ECO:0000313" key="4">
    <source>
        <dbReference type="EMBL" id="GAA1958590.1"/>
    </source>
</evidence>
<dbReference type="EMBL" id="BAAANN010000011">
    <property type="protein sequence ID" value="GAA1958590.1"/>
    <property type="molecule type" value="Genomic_DNA"/>
</dbReference>
<dbReference type="InterPro" id="IPR016181">
    <property type="entry name" value="Acyl_CoA_acyltransferase"/>
</dbReference>
<comment type="caution">
    <text evidence="4">The sequence shown here is derived from an EMBL/GenBank/DDBJ whole genome shotgun (WGS) entry which is preliminary data.</text>
</comment>
<evidence type="ECO:0000313" key="5">
    <source>
        <dbReference type="Proteomes" id="UP001501116"/>
    </source>
</evidence>
<proteinExistence type="predicted"/>
<dbReference type="PROSITE" id="PS51186">
    <property type="entry name" value="GNAT"/>
    <property type="match status" value="1"/>
</dbReference>
<evidence type="ECO:0000256" key="2">
    <source>
        <dbReference type="ARBA" id="ARBA00023315"/>
    </source>
</evidence>
<name>A0ABP5C8V4_9PSEU</name>
<dbReference type="RefSeq" id="WP_344418246.1">
    <property type="nucleotide sequence ID" value="NZ_BAAANN010000011.1"/>
</dbReference>
<feature type="domain" description="N-acetyltransferase" evidence="3">
    <location>
        <begin position="9"/>
        <end position="155"/>
    </location>
</feature>
<dbReference type="Pfam" id="PF00583">
    <property type="entry name" value="Acetyltransf_1"/>
    <property type="match status" value="1"/>
</dbReference>
<keyword evidence="2" id="KW-0012">Acyltransferase</keyword>
<gene>
    <name evidence="4" type="ORF">GCM10009754_31140</name>
</gene>
<evidence type="ECO:0000259" key="3">
    <source>
        <dbReference type="PROSITE" id="PS51186"/>
    </source>
</evidence>
<dbReference type="InterPro" id="IPR000182">
    <property type="entry name" value="GNAT_dom"/>
</dbReference>
<organism evidence="4 5">
    <name type="scientific">Amycolatopsis minnesotensis</name>
    <dbReference type="NCBI Taxonomy" id="337894"/>
    <lineage>
        <taxon>Bacteria</taxon>
        <taxon>Bacillati</taxon>
        <taxon>Actinomycetota</taxon>
        <taxon>Actinomycetes</taxon>
        <taxon>Pseudonocardiales</taxon>
        <taxon>Pseudonocardiaceae</taxon>
        <taxon>Amycolatopsis</taxon>
    </lineage>
</organism>
<dbReference type="Gene3D" id="3.40.630.30">
    <property type="match status" value="1"/>
</dbReference>
<sequence length="160" mass="17608">MPDDRAEPWTIRPIRAADAPRLTRLLAQLGYPSELDAVTGRLAGILDSTTRQVLVAVTADDSRIDGYLGVERRLLLEQDEHVEITGLVVDSAARRSGLGRTLVNAAEQWASRHGLHVVVVRSNAARTESHPFYTGIGYQRTKTSHAYRKEIQGAPGRQVS</sequence>
<evidence type="ECO:0000256" key="1">
    <source>
        <dbReference type="ARBA" id="ARBA00022679"/>
    </source>
</evidence>